<evidence type="ECO:0000256" key="4">
    <source>
        <dbReference type="ARBA" id="ARBA00022989"/>
    </source>
</evidence>
<keyword evidence="10" id="KW-1185">Reference proteome</keyword>
<evidence type="ECO:0000313" key="9">
    <source>
        <dbReference type="EMBL" id="NNU27009.1"/>
    </source>
</evidence>
<comment type="subcellular location">
    <subcellularLocation>
        <location evidence="1">Cell membrane</location>
        <topology evidence="1">Multi-pass membrane protein</topology>
    </subcellularLocation>
</comment>
<feature type="transmembrane region" description="Helical" evidence="7">
    <location>
        <begin position="163"/>
        <end position="185"/>
    </location>
</feature>
<evidence type="ECO:0000256" key="5">
    <source>
        <dbReference type="ARBA" id="ARBA00023136"/>
    </source>
</evidence>
<keyword evidence="5 7" id="KW-0472">Membrane</keyword>
<dbReference type="PANTHER" id="PTHR35007:SF3">
    <property type="entry name" value="POSSIBLE CONSERVED ALANINE RICH MEMBRANE PROTEIN"/>
    <property type="match status" value="1"/>
</dbReference>
<proteinExistence type="predicted"/>
<dbReference type="AlphaFoldDB" id="A0A849K4P6"/>
<evidence type="ECO:0000256" key="6">
    <source>
        <dbReference type="SAM" id="MobiDB-lite"/>
    </source>
</evidence>
<dbReference type="Pfam" id="PF00482">
    <property type="entry name" value="T2SSF"/>
    <property type="match status" value="1"/>
</dbReference>
<dbReference type="EMBL" id="JABFAJ010000010">
    <property type="protein sequence ID" value="NNU27009.1"/>
    <property type="molecule type" value="Genomic_DNA"/>
</dbReference>
<keyword evidence="2" id="KW-1003">Cell membrane</keyword>
<evidence type="ECO:0000256" key="2">
    <source>
        <dbReference type="ARBA" id="ARBA00022475"/>
    </source>
</evidence>
<accession>A0A849K4P6</accession>
<feature type="domain" description="Type II secretion system protein GspF" evidence="8">
    <location>
        <begin position="52"/>
        <end position="179"/>
    </location>
</feature>
<feature type="region of interest" description="Disordered" evidence="6">
    <location>
        <begin position="16"/>
        <end position="42"/>
    </location>
</feature>
<keyword evidence="3 7" id="KW-0812">Transmembrane</keyword>
<evidence type="ECO:0000256" key="1">
    <source>
        <dbReference type="ARBA" id="ARBA00004651"/>
    </source>
</evidence>
<sequence length="194" mass="19954">MLVGLAPWWWTPVGPRAARRRGADRRGSHGPDRAGRPVADDPGGPVDVAVLLELVATAVRSGVGVPRALEAVGSAVAGRDGRTLRAVAASLRLGGDWHVAWEASGGVRPGTGTARLAPLRDALRSAWTDGVAPGESLRAAAAELNQRRRAAARSAAGRLAVRLVLPLGLCFLPAFVLLGLVPVLLSLGVDLVSG</sequence>
<evidence type="ECO:0000256" key="3">
    <source>
        <dbReference type="ARBA" id="ARBA00022692"/>
    </source>
</evidence>
<dbReference type="PANTHER" id="PTHR35007">
    <property type="entry name" value="INTEGRAL MEMBRANE PROTEIN-RELATED"/>
    <property type="match status" value="1"/>
</dbReference>
<dbReference type="GO" id="GO:0005886">
    <property type="term" value="C:plasma membrane"/>
    <property type="evidence" value="ECO:0007669"/>
    <property type="project" value="UniProtKB-SubCell"/>
</dbReference>
<protein>
    <submittedName>
        <fullName evidence="9">Type II secretion system F family protein</fullName>
    </submittedName>
</protein>
<comment type="caution">
    <text evidence="9">The sequence shown here is derived from an EMBL/GenBank/DDBJ whole genome shotgun (WGS) entry which is preliminary data.</text>
</comment>
<feature type="compositionally biased region" description="Basic and acidic residues" evidence="6">
    <location>
        <begin position="24"/>
        <end position="39"/>
    </location>
</feature>
<dbReference type="InterPro" id="IPR018076">
    <property type="entry name" value="T2SS_GspF_dom"/>
</dbReference>
<evidence type="ECO:0000256" key="7">
    <source>
        <dbReference type="SAM" id="Phobius"/>
    </source>
</evidence>
<evidence type="ECO:0000313" key="10">
    <source>
        <dbReference type="Proteomes" id="UP000557204"/>
    </source>
</evidence>
<keyword evidence="4 7" id="KW-1133">Transmembrane helix</keyword>
<gene>
    <name evidence="9" type="ORF">HLI28_05540</name>
</gene>
<name>A0A849K4P6_9MICO</name>
<dbReference type="Proteomes" id="UP000557204">
    <property type="component" value="Unassembled WGS sequence"/>
</dbReference>
<evidence type="ECO:0000259" key="8">
    <source>
        <dbReference type="Pfam" id="PF00482"/>
    </source>
</evidence>
<reference evidence="9 10" key="1">
    <citation type="submission" date="2020-05" db="EMBL/GenBank/DDBJ databases">
        <title>Genome sequence of Isoptericola sp. JC619 isolated from Chilika lagoon, India.</title>
        <authorList>
            <person name="Kumar D."/>
            <person name="Appam K."/>
            <person name="Gandham S."/>
            <person name="Uppada J."/>
            <person name="Sasikala C."/>
            <person name="Venkata Ramana C."/>
        </authorList>
    </citation>
    <scope>NUCLEOTIDE SEQUENCE [LARGE SCALE GENOMIC DNA]</scope>
    <source>
        <strain evidence="9 10">JC619</strain>
    </source>
</reference>
<organism evidence="9 10">
    <name type="scientific">Isoptericola sediminis</name>
    <dbReference type="NCBI Taxonomy" id="2733572"/>
    <lineage>
        <taxon>Bacteria</taxon>
        <taxon>Bacillati</taxon>
        <taxon>Actinomycetota</taxon>
        <taxon>Actinomycetes</taxon>
        <taxon>Micrococcales</taxon>
        <taxon>Promicromonosporaceae</taxon>
        <taxon>Isoptericola</taxon>
    </lineage>
</organism>